<evidence type="ECO:0000313" key="3">
    <source>
        <dbReference type="Proteomes" id="UP000252519"/>
    </source>
</evidence>
<sequence length="61" mass="6706">MDAAEGRISREAHASSEKSRMRSMANGQRYGIPFLLSRNQAVFSAENLIVGCSTRFSSLIV</sequence>
<evidence type="ECO:0000256" key="1">
    <source>
        <dbReference type="SAM" id="MobiDB-lite"/>
    </source>
</evidence>
<reference evidence="2 3" key="1">
    <citation type="submission" date="2014-10" db="EMBL/GenBank/DDBJ databases">
        <title>Draft genome of the hookworm Ancylostoma caninum.</title>
        <authorList>
            <person name="Mitreva M."/>
        </authorList>
    </citation>
    <scope>NUCLEOTIDE SEQUENCE [LARGE SCALE GENOMIC DNA]</scope>
    <source>
        <strain evidence="2 3">Baltimore</strain>
    </source>
</reference>
<dbReference type="AlphaFoldDB" id="A0A368H4Z9"/>
<dbReference type="EMBL" id="JOJR01000019">
    <property type="protein sequence ID" value="RCN50828.1"/>
    <property type="molecule type" value="Genomic_DNA"/>
</dbReference>
<protein>
    <submittedName>
        <fullName evidence="2">Uncharacterized protein</fullName>
    </submittedName>
</protein>
<gene>
    <name evidence="2" type="ORF">ANCCAN_03027</name>
</gene>
<evidence type="ECO:0000313" key="2">
    <source>
        <dbReference type="EMBL" id="RCN50828.1"/>
    </source>
</evidence>
<name>A0A368H4Z9_ANCCA</name>
<accession>A0A368H4Z9</accession>
<proteinExistence type="predicted"/>
<dbReference type="Proteomes" id="UP000252519">
    <property type="component" value="Unassembled WGS sequence"/>
</dbReference>
<comment type="caution">
    <text evidence="2">The sequence shown here is derived from an EMBL/GenBank/DDBJ whole genome shotgun (WGS) entry which is preliminary data.</text>
</comment>
<keyword evidence="3" id="KW-1185">Reference proteome</keyword>
<feature type="region of interest" description="Disordered" evidence="1">
    <location>
        <begin position="1"/>
        <end position="23"/>
    </location>
</feature>
<organism evidence="2 3">
    <name type="scientific">Ancylostoma caninum</name>
    <name type="common">Dog hookworm</name>
    <dbReference type="NCBI Taxonomy" id="29170"/>
    <lineage>
        <taxon>Eukaryota</taxon>
        <taxon>Metazoa</taxon>
        <taxon>Ecdysozoa</taxon>
        <taxon>Nematoda</taxon>
        <taxon>Chromadorea</taxon>
        <taxon>Rhabditida</taxon>
        <taxon>Rhabditina</taxon>
        <taxon>Rhabditomorpha</taxon>
        <taxon>Strongyloidea</taxon>
        <taxon>Ancylostomatidae</taxon>
        <taxon>Ancylostomatinae</taxon>
        <taxon>Ancylostoma</taxon>
    </lineage>
</organism>
<feature type="compositionally biased region" description="Basic and acidic residues" evidence="1">
    <location>
        <begin position="1"/>
        <end position="20"/>
    </location>
</feature>